<dbReference type="AlphaFoldDB" id="A0AAP0Q1V7"/>
<gene>
    <name evidence="3" type="ORF">Syun_006927</name>
</gene>
<feature type="repeat" description="ANK" evidence="1">
    <location>
        <begin position="218"/>
        <end position="250"/>
    </location>
</feature>
<dbReference type="SUPFAM" id="SSF48403">
    <property type="entry name" value="Ankyrin repeat"/>
    <property type="match status" value="1"/>
</dbReference>
<evidence type="ECO:0000256" key="2">
    <source>
        <dbReference type="SAM" id="MobiDB-lite"/>
    </source>
</evidence>
<feature type="compositionally biased region" description="Basic and acidic residues" evidence="2">
    <location>
        <begin position="325"/>
        <end position="336"/>
    </location>
</feature>
<dbReference type="Pfam" id="PF12796">
    <property type="entry name" value="Ank_2"/>
    <property type="match status" value="2"/>
</dbReference>
<sequence length="384" mass="40876">MATDASTALAVRQKVHQFLNAAQTGNINLFKKVAAELDDGKGLAKTVADVKDANKRGALHFAAREGKTEVCKYLIEELKLDINLRDEDGDTPLLHATRQGHGETARYLLDCGADPAASSDLGATALHHAAGIGHVELLKFLLSRGVSVDSHSDAGTPLIWAAGHGQPGCVKVLLEARANPDAETDDNITPLISAVAAGSLLCLELLIQAGANPNVTAGGATPLHIAADNGSSGIINCLLKAGADPNTVDVDGLKPVQVAAGRGNRAAVEIMLPQTTPIESILNWNVDGIIEQMQSEGKVLEEAPNEADTSEKSTTSEQDITEVTPESKKKSLEAKAKERMPSNERIIVWQLMLILRPLTWILAMWPYFQTEVFVGSGWGRLTKL</sequence>
<evidence type="ECO:0000313" key="4">
    <source>
        <dbReference type="Proteomes" id="UP001420932"/>
    </source>
</evidence>
<dbReference type="SMART" id="SM00248">
    <property type="entry name" value="ANK"/>
    <property type="match status" value="7"/>
</dbReference>
<feature type="repeat" description="ANK" evidence="1">
    <location>
        <begin position="88"/>
        <end position="120"/>
    </location>
</feature>
<dbReference type="PROSITE" id="PS50297">
    <property type="entry name" value="ANK_REP_REGION"/>
    <property type="match status" value="4"/>
</dbReference>
<dbReference type="Gene3D" id="1.25.40.20">
    <property type="entry name" value="Ankyrin repeat-containing domain"/>
    <property type="match status" value="3"/>
</dbReference>
<name>A0AAP0Q1V7_9MAGN</name>
<evidence type="ECO:0000313" key="3">
    <source>
        <dbReference type="EMBL" id="KAK9160586.1"/>
    </source>
</evidence>
<protein>
    <submittedName>
        <fullName evidence="3">Uncharacterized protein</fullName>
    </submittedName>
</protein>
<dbReference type="Proteomes" id="UP001420932">
    <property type="component" value="Unassembled WGS sequence"/>
</dbReference>
<dbReference type="InterPro" id="IPR051616">
    <property type="entry name" value="Cul2-RING_E3_ligase_SR"/>
</dbReference>
<dbReference type="PANTHER" id="PTHR46224:SF6">
    <property type="entry name" value="ANKYRIN REPEAT FAMILY PROTEIN"/>
    <property type="match status" value="1"/>
</dbReference>
<comment type="caution">
    <text evidence="3">The sequence shown here is derived from an EMBL/GenBank/DDBJ whole genome shotgun (WGS) entry which is preliminary data.</text>
</comment>
<accession>A0AAP0Q1V7</accession>
<dbReference type="PANTHER" id="PTHR46224">
    <property type="entry name" value="ANKYRIN REPEAT FAMILY PROTEIN"/>
    <property type="match status" value="1"/>
</dbReference>
<organism evidence="3 4">
    <name type="scientific">Stephania yunnanensis</name>
    <dbReference type="NCBI Taxonomy" id="152371"/>
    <lineage>
        <taxon>Eukaryota</taxon>
        <taxon>Viridiplantae</taxon>
        <taxon>Streptophyta</taxon>
        <taxon>Embryophyta</taxon>
        <taxon>Tracheophyta</taxon>
        <taxon>Spermatophyta</taxon>
        <taxon>Magnoliopsida</taxon>
        <taxon>Ranunculales</taxon>
        <taxon>Menispermaceae</taxon>
        <taxon>Menispermoideae</taxon>
        <taxon>Cissampelideae</taxon>
        <taxon>Stephania</taxon>
    </lineage>
</organism>
<proteinExistence type="predicted"/>
<keyword evidence="4" id="KW-1185">Reference proteome</keyword>
<dbReference type="PRINTS" id="PR01415">
    <property type="entry name" value="ANKYRIN"/>
</dbReference>
<dbReference type="EMBL" id="JBBNAF010000003">
    <property type="protein sequence ID" value="KAK9160586.1"/>
    <property type="molecule type" value="Genomic_DNA"/>
</dbReference>
<reference evidence="3 4" key="1">
    <citation type="submission" date="2024-01" db="EMBL/GenBank/DDBJ databases">
        <title>Genome assemblies of Stephania.</title>
        <authorList>
            <person name="Yang L."/>
        </authorList>
    </citation>
    <scope>NUCLEOTIDE SEQUENCE [LARGE SCALE GENOMIC DNA]</scope>
    <source>
        <strain evidence="3">YNDBR</strain>
        <tissue evidence="3">Leaf</tissue>
    </source>
</reference>
<feature type="repeat" description="ANK" evidence="1">
    <location>
        <begin position="153"/>
        <end position="185"/>
    </location>
</feature>
<dbReference type="PROSITE" id="PS50088">
    <property type="entry name" value="ANK_REPEAT"/>
    <property type="match status" value="5"/>
</dbReference>
<feature type="region of interest" description="Disordered" evidence="2">
    <location>
        <begin position="300"/>
        <end position="336"/>
    </location>
</feature>
<feature type="repeat" description="ANK" evidence="1">
    <location>
        <begin position="121"/>
        <end position="153"/>
    </location>
</feature>
<dbReference type="Pfam" id="PF13857">
    <property type="entry name" value="Ank_5"/>
    <property type="match status" value="1"/>
</dbReference>
<dbReference type="InterPro" id="IPR036770">
    <property type="entry name" value="Ankyrin_rpt-contain_sf"/>
</dbReference>
<keyword evidence="1" id="KW-0040">ANK repeat</keyword>
<evidence type="ECO:0000256" key="1">
    <source>
        <dbReference type="PROSITE-ProRule" id="PRU00023"/>
    </source>
</evidence>
<dbReference type="InterPro" id="IPR002110">
    <property type="entry name" value="Ankyrin_rpt"/>
</dbReference>
<feature type="repeat" description="ANK" evidence="1">
    <location>
        <begin position="186"/>
        <end position="218"/>
    </location>
</feature>